<accession>A0A371NX11</accession>
<dbReference type="AlphaFoldDB" id="A0A371NX11"/>
<organism evidence="1 2">
    <name type="scientific">Microbacterium bovistercoris</name>
    <dbReference type="NCBI Taxonomy" id="2293570"/>
    <lineage>
        <taxon>Bacteria</taxon>
        <taxon>Bacillati</taxon>
        <taxon>Actinomycetota</taxon>
        <taxon>Actinomycetes</taxon>
        <taxon>Micrococcales</taxon>
        <taxon>Microbacteriaceae</taxon>
        <taxon>Microbacterium</taxon>
    </lineage>
</organism>
<dbReference type="SUPFAM" id="SSF54909">
    <property type="entry name" value="Dimeric alpha+beta barrel"/>
    <property type="match status" value="1"/>
</dbReference>
<dbReference type="EMBL" id="QUAB01000015">
    <property type="protein sequence ID" value="REJ07681.1"/>
    <property type="molecule type" value="Genomic_DNA"/>
</dbReference>
<dbReference type="RefSeq" id="WP_116240925.1">
    <property type="nucleotide sequence ID" value="NZ_QUAB01000015.1"/>
</dbReference>
<protein>
    <recommendedName>
        <fullName evidence="3">YCII-related domain-containing protein</fullName>
    </recommendedName>
</protein>
<dbReference type="OrthoDB" id="3212458at2"/>
<evidence type="ECO:0008006" key="3">
    <source>
        <dbReference type="Google" id="ProtNLM"/>
    </source>
</evidence>
<dbReference type="Proteomes" id="UP000262172">
    <property type="component" value="Unassembled WGS sequence"/>
</dbReference>
<sequence>MSQYIIYFNQQWVGDHPEEWFVERGRLCNAVVDDMRDAGVLVFAAGVDEDLDAAITADDTGGELEFGTGPYAPGEQYIGGLTIVDVPDEETARMWGGRIAEACGWPQQIRRVY</sequence>
<comment type="caution">
    <text evidence="1">The sequence shown here is derived from an EMBL/GenBank/DDBJ whole genome shotgun (WGS) entry which is preliminary data.</text>
</comment>
<dbReference type="Gene3D" id="3.30.70.1060">
    <property type="entry name" value="Dimeric alpha+beta barrel"/>
    <property type="match status" value="1"/>
</dbReference>
<keyword evidence="2" id="KW-1185">Reference proteome</keyword>
<proteinExistence type="predicted"/>
<evidence type="ECO:0000313" key="1">
    <source>
        <dbReference type="EMBL" id="REJ07681.1"/>
    </source>
</evidence>
<evidence type="ECO:0000313" key="2">
    <source>
        <dbReference type="Proteomes" id="UP000262172"/>
    </source>
</evidence>
<name>A0A371NX11_9MICO</name>
<gene>
    <name evidence="1" type="ORF">DY023_03355</name>
</gene>
<dbReference type="InterPro" id="IPR011008">
    <property type="entry name" value="Dimeric_a/b-barrel"/>
</dbReference>
<reference evidence="1 2" key="1">
    <citation type="submission" date="2018-08" db="EMBL/GenBank/DDBJ databases">
        <title>Isolation, diversity and antifungal activity of Actinobacteria from cow dung.</title>
        <authorList>
            <person name="Ling L."/>
        </authorList>
    </citation>
    <scope>NUCLEOTIDE SEQUENCE [LARGE SCALE GENOMIC DNA]</scope>
    <source>
        <strain evidence="1 2">NEAU-LLE</strain>
    </source>
</reference>